<accession>A0A0G4EUC1</accession>
<dbReference type="EMBL" id="CDMY01000312">
    <property type="protein sequence ID" value="CEM01888.1"/>
    <property type="molecule type" value="Genomic_DNA"/>
</dbReference>
<name>A0A0G4EUC1_VITBC</name>
<sequence length="399" mass="43600">MTKRARTEGASSAASAASLSPSLFLKVLDEAGSAVADFTTAADLSALRLTSRVATQQLTDNYLVQRINRCITDQQIGGVLTFDASYQPGDGEAMPRMAYLMQLLCVLEDGGQWGLWMGPLRIARHGRLVESLPITVRPADVRRVGSKAVFDGRADSLKQYSLFGHLLGQDGVVALRQIDGIEQLGEEVVTVYTQQTLPAGHEFATSFDPTDPIVRVNNEVDHMSFRQLVVKRFPSEEQRMCHRFISNRGAQAQTQRAAELLTQAAIPWGRQTRLLSIDDDGRRSGSIYLCGEGQSDTFAARIMITRFAHYSTIDLYTTETPQPDQEGPFRFPQTLQLARQLLGNDDEDTLFGDLTIEFVPFGRFTARKSTVTRFPSCDGELGGGELGTGGSVGGGGPQS</sequence>
<reference evidence="2 3" key="1">
    <citation type="submission" date="2014-11" db="EMBL/GenBank/DDBJ databases">
        <authorList>
            <person name="Zhu J."/>
            <person name="Qi W."/>
            <person name="Song R."/>
        </authorList>
    </citation>
    <scope>NUCLEOTIDE SEQUENCE [LARGE SCALE GENOMIC DNA]</scope>
</reference>
<protein>
    <submittedName>
        <fullName evidence="2">Uncharacterized protein</fullName>
    </submittedName>
</protein>
<feature type="compositionally biased region" description="Gly residues" evidence="1">
    <location>
        <begin position="380"/>
        <end position="399"/>
    </location>
</feature>
<feature type="region of interest" description="Disordered" evidence="1">
    <location>
        <begin position="378"/>
        <end position="399"/>
    </location>
</feature>
<organism evidence="2 3">
    <name type="scientific">Vitrella brassicaformis (strain CCMP3155)</name>
    <dbReference type="NCBI Taxonomy" id="1169540"/>
    <lineage>
        <taxon>Eukaryota</taxon>
        <taxon>Sar</taxon>
        <taxon>Alveolata</taxon>
        <taxon>Colpodellida</taxon>
        <taxon>Vitrellaceae</taxon>
        <taxon>Vitrella</taxon>
    </lineage>
</organism>
<dbReference type="PhylomeDB" id="A0A0G4EUC1"/>
<gene>
    <name evidence="2" type="ORF">Vbra_22542</name>
</gene>
<evidence type="ECO:0000256" key="1">
    <source>
        <dbReference type="SAM" id="MobiDB-lite"/>
    </source>
</evidence>
<dbReference type="AlphaFoldDB" id="A0A0G4EUC1"/>
<dbReference type="InParanoid" id="A0A0G4EUC1"/>
<evidence type="ECO:0000313" key="2">
    <source>
        <dbReference type="EMBL" id="CEM01888.1"/>
    </source>
</evidence>
<evidence type="ECO:0000313" key="3">
    <source>
        <dbReference type="Proteomes" id="UP000041254"/>
    </source>
</evidence>
<proteinExistence type="predicted"/>
<dbReference type="VEuPathDB" id="CryptoDB:Vbra_22542"/>
<dbReference type="Proteomes" id="UP000041254">
    <property type="component" value="Unassembled WGS sequence"/>
</dbReference>
<keyword evidence="3" id="KW-1185">Reference proteome</keyword>